<dbReference type="GO" id="GO:0003700">
    <property type="term" value="F:DNA-binding transcription factor activity"/>
    <property type="evidence" value="ECO:0007669"/>
    <property type="project" value="InterPro"/>
</dbReference>
<dbReference type="PROSITE" id="PS00041">
    <property type="entry name" value="HTH_ARAC_FAMILY_1"/>
    <property type="match status" value="1"/>
</dbReference>
<accession>A0A1M4WG22</accession>
<dbReference type="SUPFAM" id="SSF46689">
    <property type="entry name" value="Homeodomain-like"/>
    <property type="match status" value="2"/>
</dbReference>
<protein>
    <submittedName>
        <fullName evidence="5">Transcriptional regulator GlxA family, contains an amidase domain and an AraC-type DNA-binding HTH domain</fullName>
    </submittedName>
</protein>
<dbReference type="Gene3D" id="3.40.50.880">
    <property type="match status" value="1"/>
</dbReference>
<keyword evidence="2 5" id="KW-0238">DNA-binding</keyword>
<name>A0A1M4WG22_9GAMM</name>
<dbReference type="PROSITE" id="PS01124">
    <property type="entry name" value="HTH_ARAC_FAMILY_2"/>
    <property type="match status" value="1"/>
</dbReference>
<dbReference type="GO" id="GO:0043565">
    <property type="term" value="F:sequence-specific DNA binding"/>
    <property type="evidence" value="ECO:0007669"/>
    <property type="project" value="InterPro"/>
</dbReference>
<dbReference type="InterPro" id="IPR018060">
    <property type="entry name" value="HTH_AraC"/>
</dbReference>
<dbReference type="EMBL" id="FQUJ01000004">
    <property type="protein sequence ID" value="SHE80013.1"/>
    <property type="molecule type" value="Genomic_DNA"/>
</dbReference>
<dbReference type="InterPro" id="IPR020449">
    <property type="entry name" value="Tscrpt_reg_AraC-type_HTH"/>
</dbReference>
<evidence type="ECO:0000256" key="3">
    <source>
        <dbReference type="ARBA" id="ARBA00023163"/>
    </source>
</evidence>
<dbReference type="InterPro" id="IPR002818">
    <property type="entry name" value="DJ-1/PfpI"/>
</dbReference>
<dbReference type="STRING" id="1121942.SAMN02745148_01190"/>
<dbReference type="InterPro" id="IPR052158">
    <property type="entry name" value="INH-QAR"/>
</dbReference>
<dbReference type="Pfam" id="PF12833">
    <property type="entry name" value="HTH_18"/>
    <property type="match status" value="1"/>
</dbReference>
<evidence type="ECO:0000313" key="5">
    <source>
        <dbReference type="EMBL" id="SHE80013.1"/>
    </source>
</evidence>
<dbReference type="InterPro" id="IPR029062">
    <property type="entry name" value="Class_I_gatase-like"/>
</dbReference>
<reference evidence="5 6" key="1">
    <citation type="submission" date="2016-11" db="EMBL/GenBank/DDBJ databases">
        <authorList>
            <person name="Jaros S."/>
            <person name="Januszkiewicz K."/>
            <person name="Wedrychowicz H."/>
        </authorList>
    </citation>
    <scope>NUCLEOTIDE SEQUENCE [LARGE SCALE GENOMIC DNA]</scope>
    <source>
        <strain evidence="5 6">DSM 19980</strain>
    </source>
</reference>
<proteinExistence type="predicted"/>
<dbReference type="PRINTS" id="PR00032">
    <property type="entry name" value="HTHARAC"/>
</dbReference>
<dbReference type="SMART" id="SM00342">
    <property type="entry name" value="HTH_ARAC"/>
    <property type="match status" value="1"/>
</dbReference>
<evidence type="ECO:0000259" key="4">
    <source>
        <dbReference type="PROSITE" id="PS01124"/>
    </source>
</evidence>
<dbReference type="SUPFAM" id="SSF52317">
    <property type="entry name" value="Class I glutamine amidotransferase-like"/>
    <property type="match status" value="1"/>
</dbReference>
<dbReference type="Gene3D" id="1.10.10.60">
    <property type="entry name" value="Homeodomain-like"/>
    <property type="match status" value="1"/>
</dbReference>
<dbReference type="AlphaFoldDB" id="A0A1M4WG22"/>
<dbReference type="RefSeq" id="WP_072820839.1">
    <property type="nucleotide sequence ID" value="NZ_FQUJ01000004.1"/>
</dbReference>
<organism evidence="5 6">
    <name type="scientific">Modicisalibacter ilicicola DSM 19980</name>
    <dbReference type="NCBI Taxonomy" id="1121942"/>
    <lineage>
        <taxon>Bacteria</taxon>
        <taxon>Pseudomonadati</taxon>
        <taxon>Pseudomonadota</taxon>
        <taxon>Gammaproteobacteria</taxon>
        <taxon>Oceanospirillales</taxon>
        <taxon>Halomonadaceae</taxon>
        <taxon>Modicisalibacter</taxon>
    </lineage>
</organism>
<dbReference type="Proteomes" id="UP000184346">
    <property type="component" value="Unassembled WGS sequence"/>
</dbReference>
<evidence type="ECO:0000313" key="6">
    <source>
        <dbReference type="Proteomes" id="UP000184346"/>
    </source>
</evidence>
<evidence type="ECO:0000256" key="2">
    <source>
        <dbReference type="ARBA" id="ARBA00023125"/>
    </source>
</evidence>
<dbReference type="PANTHER" id="PTHR43130">
    <property type="entry name" value="ARAC-FAMILY TRANSCRIPTIONAL REGULATOR"/>
    <property type="match status" value="1"/>
</dbReference>
<sequence>MTPANSQRLSIGFVLLPRFTMLPFAGFVDCLRLAADEGDMSRQLRCHWTFMTSDGEGALSSCGATITPCEQYQDPARFDYLVVIAGVLKDKEMVDRATIDYLKRADRQGVPLVGICTGVFALIQAGLMHQRRCCVSWYHHGDLVRRFGQVTPVSDRLFIDDGDRLTCAGGIASADLAAYLVERHLGRAWAKKSLHIMLIDEARQGNHPQPHPLVLNKVDNRQVRRAIAIIEQHLGELISVDELADRVGCSRRGLERSFRESLGVSPQKFSRDLRLRYGLWLLHFTSKSITEVGERCGFSDTAHFSRNFKDTFGYSPSEVRKGTVGLQEDLVDPFFLHIGKT</sequence>
<keyword evidence="1" id="KW-0805">Transcription regulation</keyword>
<gene>
    <name evidence="5" type="ORF">SAMN02745148_01190</name>
</gene>
<dbReference type="Pfam" id="PF01965">
    <property type="entry name" value="DJ-1_PfpI"/>
    <property type="match status" value="1"/>
</dbReference>
<dbReference type="InterPro" id="IPR018062">
    <property type="entry name" value="HTH_AraC-typ_CS"/>
</dbReference>
<keyword evidence="6" id="KW-1185">Reference proteome</keyword>
<feature type="domain" description="HTH araC/xylS-type" evidence="4">
    <location>
        <begin position="224"/>
        <end position="322"/>
    </location>
</feature>
<dbReference type="PANTHER" id="PTHR43130:SF3">
    <property type="entry name" value="HTH-TYPE TRANSCRIPTIONAL REGULATOR RV1931C"/>
    <property type="match status" value="1"/>
</dbReference>
<dbReference type="InterPro" id="IPR009057">
    <property type="entry name" value="Homeodomain-like_sf"/>
</dbReference>
<dbReference type="CDD" id="cd03136">
    <property type="entry name" value="GATase1_AraC_ArgR_like"/>
    <property type="match status" value="1"/>
</dbReference>
<evidence type="ECO:0000256" key="1">
    <source>
        <dbReference type="ARBA" id="ARBA00023015"/>
    </source>
</evidence>
<keyword evidence="3" id="KW-0804">Transcription</keyword>